<dbReference type="Proteomes" id="UP001430953">
    <property type="component" value="Unassembled WGS sequence"/>
</dbReference>
<name>A0AAW2G6Z9_9HYME</name>
<comment type="caution">
    <text evidence="1">The sequence shown here is derived from an EMBL/GenBank/DDBJ whole genome shotgun (WGS) entry which is preliminary data.</text>
</comment>
<protein>
    <submittedName>
        <fullName evidence="1">Uncharacterized protein</fullName>
    </submittedName>
</protein>
<sequence length="106" mass="12675">MRPVFDYLRHALLRANVTTVVHLRRSHRRDNRHRNSRHSAQIHENEENFAAKLEVKNKNLSKKKCKKLELSDKFRIEFTVLKSQFKVLQVKLISDNYKAKSISMFL</sequence>
<evidence type="ECO:0000313" key="1">
    <source>
        <dbReference type="EMBL" id="KAL0122744.1"/>
    </source>
</evidence>
<organism evidence="1 2">
    <name type="scientific">Cardiocondyla obscurior</name>
    <dbReference type="NCBI Taxonomy" id="286306"/>
    <lineage>
        <taxon>Eukaryota</taxon>
        <taxon>Metazoa</taxon>
        <taxon>Ecdysozoa</taxon>
        <taxon>Arthropoda</taxon>
        <taxon>Hexapoda</taxon>
        <taxon>Insecta</taxon>
        <taxon>Pterygota</taxon>
        <taxon>Neoptera</taxon>
        <taxon>Endopterygota</taxon>
        <taxon>Hymenoptera</taxon>
        <taxon>Apocrita</taxon>
        <taxon>Aculeata</taxon>
        <taxon>Formicoidea</taxon>
        <taxon>Formicidae</taxon>
        <taxon>Myrmicinae</taxon>
        <taxon>Cardiocondyla</taxon>
    </lineage>
</organism>
<dbReference type="AlphaFoldDB" id="A0AAW2G6Z9"/>
<accession>A0AAW2G6Z9</accession>
<evidence type="ECO:0000313" key="2">
    <source>
        <dbReference type="Proteomes" id="UP001430953"/>
    </source>
</evidence>
<keyword evidence="2" id="KW-1185">Reference proteome</keyword>
<dbReference type="EMBL" id="JADYXP020000006">
    <property type="protein sequence ID" value="KAL0122744.1"/>
    <property type="molecule type" value="Genomic_DNA"/>
</dbReference>
<reference evidence="1 2" key="1">
    <citation type="submission" date="2023-03" db="EMBL/GenBank/DDBJ databases">
        <title>High recombination rates correlate with genetic variation in Cardiocondyla obscurior ants.</title>
        <authorList>
            <person name="Errbii M."/>
        </authorList>
    </citation>
    <scope>NUCLEOTIDE SEQUENCE [LARGE SCALE GENOMIC DNA]</scope>
    <source>
        <strain evidence="1">Alpha-2009</strain>
        <tissue evidence="1">Whole body</tissue>
    </source>
</reference>
<gene>
    <name evidence="1" type="ORF">PUN28_007446</name>
</gene>
<proteinExistence type="predicted"/>